<gene>
    <name evidence="2" type="ORF">CDAR_233121</name>
</gene>
<evidence type="ECO:0000313" key="2">
    <source>
        <dbReference type="EMBL" id="GIY04162.1"/>
    </source>
</evidence>
<dbReference type="AlphaFoldDB" id="A0AAV4Q4D9"/>
<keyword evidence="3" id="KW-1185">Reference proteome</keyword>
<reference evidence="2 3" key="1">
    <citation type="submission" date="2021-06" db="EMBL/GenBank/DDBJ databases">
        <title>Caerostris darwini draft genome.</title>
        <authorList>
            <person name="Kono N."/>
            <person name="Arakawa K."/>
        </authorList>
    </citation>
    <scope>NUCLEOTIDE SEQUENCE [LARGE SCALE GENOMIC DNA]</scope>
</reference>
<sequence length="109" mass="12116">MCFTNLNATSRKHFLCYITSCGPLLFPLGFRTSRISTTLGRNGTNFNTGTPVSGAHFLLPYPHQQNIPRTFALPWCKPLIHYSTAPSIHRDAPTELPAKQHSYSKKGAV</sequence>
<organism evidence="2 3">
    <name type="scientific">Caerostris darwini</name>
    <dbReference type="NCBI Taxonomy" id="1538125"/>
    <lineage>
        <taxon>Eukaryota</taxon>
        <taxon>Metazoa</taxon>
        <taxon>Ecdysozoa</taxon>
        <taxon>Arthropoda</taxon>
        <taxon>Chelicerata</taxon>
        <taxon>Arachnida</taxon>
        <taxon>Araneae</taxon>
        <taxon>Araneomorphae</taxon>
        <taxon>Entelegynae</taxon>
        <taxon>Araneoidea</taxon>
        <taxon>Araneidae</taxon>
        <taxon>Caerostris</taxon>
    </lineage>
</organism>
<accession>A0AAV4Q4D9</accession>
<dbReference type="EMBL" id="BPLQ01003898">
    <property type="protein sequence ID" value="GIY04162.1"/>
    <property type="molecule type" value="Genomic_DNA"/>
</dbReference>
<protein>
    <submittedName>
        <fullName evidence="2">Uncharacterized protein</fullName>
    </submittedName>
</protein>
<comment type="caution">
    <text evidence="2">The sequence shown here is derived from an EMBL/GenBank/DDBJ whole genome shotgun (WGS) entry which is preliminary data.</text>
</comment>
<feature type="region of interest" description="Disordered" evidence="1">
    <location>
        <begin position="89"/>
        <end position="109"/>
    </location>
</feature>
<proteinExistence type="predicted"/>
<evidence type="ECO:0000313" key="3">
    <source>
        <dbReference type="Proteomes" id="UP001054837"/>
    </source>
</evidence>
<evidence type="ECO:0000256" key="1">
    <source>
        <dbReference type="SAM" id="MobiDB-lite"/>
    </source>
</evidence>
<name>A0AAV4Q4D9_9ARAC</name>
<dbReference type="Proteomes" id="UP001054837">
    <property type="component" value="Unassembled WGS sequence"/>
</dbReference>